<evidence type="ECO:0000259" key="3">
    <source>
        <dbReference type="Pfam" id="PF03629"/>
    </source>
</evidence>
<keyword evidence="4" id="KW-0255">Endonuclease</keyword>
<dbReference type="GO" id="GO:0004519">
    <property type="term" value="F:endonuclease activity"/>
    <property type="evidence" value="ECO:0007669"/>
    <property type="project" value="UniProtKB-KW"/>
</dbReference>
<evidence type="ECO:0000313" key="5">
    <source>
        <dbReference type="Proteomes" id="UP001145087"/>
    </source>
</evidence>
<dbReference type="InterPro" id="IPR005181">
    <property type="entry name" value="SASA"/>
</dbReference>
<keyword evidence="5" id="KW-1185">Reference proteome</keyword>
<dbReference type="GO" id="GO:0016788">
    <property type="term" value="F:hydrolase activity, acting on ester bonds"/>
    <property type="evidence" value="ECO:0007669"/>
    <property type="project" value="UniProtKB-ARBA"/>
</dbReference>
<organism evidence="4 5">
    <name type="scientific">Draconibacterium aestuarii</name>
    <dbReference type="NCBI Taxonomy" id="2998507"/>
    <lineage>
        <taxon>Bacteria</taxon>
        <taxon>Pseudomonadati</taxon>
        <taxon>Bacteroidota</taxon>
        <taxon>Bacteroidia</taxon>
        <taxon>Marinilabiliales</taxon>
        <taxon>Prolixibacteraceae</taxon>
        <taxon>Draconibacterium</taxon>
    </lineage>
</organism>
<dbReference type="Pfam" id="PF03372">
    <property type="entry name" value="Exo_endo_phos"/>
    <property type="match status" value="1"/>
</dbReference>
<dbReference type="InterPro" id="IPR005135">
    <property type="entry name" value="Endo/exonuclease/phosphatase"/>
</dbReference>
<evidence type="ECO:0000313" key="4">
    <source>
        <dbReference type="EMBL" id="MCY1719327.1"/>
    </source>
</evidence>
<keyword evidence="1" id="KW-0378">Hydrolase</keyword>
<dbReference type="SUPFAM" id="SSF52266">
    <property type="entry name" value="SGNH hydrolase"/>
    <property type="match status" value="1"/>
</dbReference>
<feature type="domain" description="Sialate O-acetylesterase" evidence="3">
    <location>
        <begin position="23"/>
        <end position="258"/>
    </location>
</feature>
<dbReference type="PANTHER" id="PTHR31988:SF19">
    <property type="entry name" value="9-O-ACETYL-N-ACETYLNEURAMINIC ACID DEACETYLASE-RELATED"/>
    <property type="match status" value="1"/>
</dbReference>
<name>A0A9X3F3U7_9BACT</name>
<feature type="domain" description="Endonuclease/exonuclease/phosphatase" evidence="2">
    <location>
        <begin position="278"/>
        <end position="540"/>
    </location>
</feature>
<dbReference type="SUPFAM" id="SSF56219">
    <property type="entry name" value="DNase I-like"/>
    <property type="match status" value="1"/>
</dbReference>
<dbReference type="RefSeq" id="WP_343331665.1">
    <property type="nucleotide sequence ID" value="NZ_JAPOHD010000007.1"/>
</dbReference>
<dbReference type="Proteomes" id="UP001145087">
    <property type="component" value="Unassembled WGS sequence"/>
</dbReference>
<dbReference type="PANTHER" id="PTHR31988">
    <property type="entry name" value="ESTERASE, PUTATIVE (DUF303)-RELATED"/>
    <property type="match status" value="1"/>
</dbReference>
<dbReference type="InterPro" id="IPR052940">
    <property type="entry name" value="Carb_Esterase_6"/>
</dbReference>
<evidence type="ECO:0000256" key="1">
    <source>
        <dbReference type="ARBA" id="ARBA00022801"/>
    </source>
</evidence>
<sequence>MYKIKLVAIILMLPFLLKAQENIDLFIWAGQSNAQGWMGNAAEYPFDKQDLDKSILLNWTFFRNTSSNGEWGTMQPQKGRFPSGHFGPEVSFARELKNAGFNPAIFKYCLGGTGLAHDWKAPGEGGIYDSMVKDLKPAIQKLKKRGYKVNIRGFIWIQGESDGVNDEIANAYYSNLKTLIYDLRTNVVKDAELQIILGVDEQHSYMKDRPAVVEAQKKIAQEDKNIIYTSMYGLPKADATHLTPDGLVEHGCRIFNAFNLLNAGEESTIKHTGKFKALTYNIWNGFDWGNDELRRGKLQQWVNMQQPDVVALQELCKYTPEKLAEDAQSWGHNYSVLLKEDGYSVGLTSRYPIVLKEKIREGMHHGALHCVTSGIDFFVVHLHPGSIKRRREEANILLNKLEEIKHESSEYIVLGDFNAHSPFDADLYEPEGYFLNRLKEMNNDKGLNGNLELNGNLDYAVLSSFLSHPLYDVVRDYTSGLEERGSFPGRVLAPVNNETNEQLMSRMERIDYILVSPGLSTKCINAKVCNGADNWLLSDHYPVVAEFE</sequence>
<evidence type="ECO:0000259" key="2">
    <source>
        <dbReference type="Pfam" id="PF03372"/>
    </source>
</evidence>
<protein>
    <submittedName>
        <fullName evidence="4">Endonuclease/exonuclease/phosphatase family protein</fullName>
    </submittedName>
</protein>
<dbReference type="AlphaFoldDB" id="A0A9X3F3U7"/>
<reference evidence="4" key="1">
    <citation type="submission" date="2022-11" db="EMBL/GenBank/DDBJ databases">
        <title>Marilongibacter aestuarii gen. nov., sp. nov., isolated from tidal flat sediment.</title>
        <authorList>
            <person name="Jiayan W."/>
        </authorList>
    </citation>
    <scope>NUCLEOTIDE SEQUENCE</scope>
    <source>
        <strain evidence="4">Z1-6</strain>
    </source>
</reference>
<gene>
    <name evidence="4" type="ORF">OU798_03185</name>
</gene>
<dbReference type="Pfam" id="PF03629">
    <property type="entry name" value="SASA"/>
    <property type="match status" value="1"/>
</dbReference>
<dbReference type="EMBL" id="JAPOHD010000007">
    <property type="protein sequence ID" value="MCY1719327.1"/>
    <property type="molecule type" value="Genomic_DNA"/>
</dbReference>
<dbReference type="Gene3D" id="3.40.50.1110">
    <property type="entry name" value="SGNH hydrolase"/>
    <property type="match status" value="1"/>
</dbReference>
<dbReference type="InterPro" id="IPR036514">
    <property type="entry name" value="SGNH_hydro_sf"/>
</dbReference>
<accession>A0A9X3F3U7</accession>
<comment type="caution">
    <text evidence="4">The sequence shown here is derived from an EMBL/GenBank/DDBJ whole genome shotgun (WGS) entry which is preliminary data.</text>
</comment>
<proteinExistence type="predicted"/>
<dbReference type="Gene3D" id="3.60.10.10">
    <property type="entry name" value="Endonuclease/exonuclease/phosphatase"/>
    <property type="match status" value="1"/>
</dbReference>
<keyword evidence="4" id="KW-0540">Nuclease</keyword>
<dbReference type="InterPro" id="IPR036691">
    <property type="entry name" value="Endo/exonu/phosph_ase_sf"/>
</dbReference>